<dbReference type="Proteomes" id="UP001642409">
    <property type="component" value="Unassembled WGS sequence"/>
</dbReference>
<keyword evidence="3" id="KW-1185">Reference proteome</keyword>
<reference evidence="2 3" key="2">
    <citation type="submission" date="2024-07" db="EMBL/GenBank/DDBJ databases">
        <authorList>
            <person name="Akdeniz Z."/>
        </authorList>
    </citation>
    <scope>NUCLEOTIDE SEQUENCE [LARGE SCALE GENOMIC DNA]</scope>
</reference>
<name>A0AA86NC54_9EUKA</name>
<sequence length="1399" mass="150773">MKESNIQAEVDNINVNSFTVFGFNKNNSIILNSIINISLQFQVIKASLLCIQCNVDILNSTMIFGATGQQLSALIINLLECLKISSSSIQYKFTSIKSSGVVNVINTKITNFQIINTKIAGYNFQEADSNGYIIAQLMQNITFNFSDLQVCVLDTHQIGNISDYVIITSLESEYLRCENICNDLIIAYVQFIVQQIQFQILSNISQINKSLTDNVDILNKQILSSDTKLLNNIITNSSVLENRILSNISAIQQTLADTIELTSNKIEQTISSNFTSLEQRIIGNASTLVQRFSAENSALLQNIVDNSNILDQRIIGNVSILNMLISNISSQLSQDLIQNVSVLDLRIQQNSSNLHNMLITENVKLLQNIVDNSTNLDHRIQNNISNLTQVVSDNVTTLNNIIAKLQLQIDQLQNKQDKLPLNLLDNIVQFESYQINEIWMICGQPQYVSSFDINSVSNSISSSNFTNGSVFGSVINIQNAFIDIQNGAYETSMQPLFAAQNQFYNIKIQIGNQIVNNGQMLSSSNAIIINQMSILSRSQTVFRTIQQVSIIQTSSIDTHIREMLLNLTVLNSTGNLGLIGSLTGSLSIKNYQISGNYETQGCMSLGVIIARSSIIITKYVNFVPNLYNYGNESSYLFSSLNQCNLELSKITVNLGNQSYLFNLSQQTSTNNTYQQFGGFVSNTHSSRILISEISYVSYLSCSTQFMTNSGLILGIVNSSTSQTVLQGFCFYTSIDATTNLEVFGLIGKLDGNVTIKQSQIINIINDSIILNNYGTIGKISLQSAFSSFQDLIISSNIYLVSGGINAGLIAQQYSIQSQYYNITLENSIFNCTGISGGLLAQTQSNASLRNIKACNVNINSTGDSGAVIAQSLLNIQLINIVVNISYINSIQYVGEFIALANSNTKICYGQIINISVSSAVNNLGGVIGILSPHQQALIQNINASDTKIFSLTACSTGTIIGITDQNSYAEVQSALVIGVNISANGGGGSAGIVGFSYAKTLISQSTVHDLYINSSSNGVGAMIGQSYEQIINECKAINIILISVNRVGGFVGLQQLLLTISNGYVNNLSITTNQQAGGIVGLLCQNASIINSSANNVIIQCGQQAGGLVGYSQRFIQISQSLVNNTKINSNMSTGGGLVGTVTDAIIQQCQVNNIDIFSVQQSGGVIGSVSSSNQLIINIVKVNNATLGSTQFYSIGGIVGISDSYVSISNSSVYNIVINAVGCNGAAGIIGYSTSYSSLSNNIVNYLYINSTAQGSSGIIGQSNISIIVNCSVSNTFINSSLSSGGIIGYSLTNVSTLNEQLSTSIQNSYVHNLTILQSSIAGGVIGYYSSVQKLSISYQTINTVNLKTQSQHGIVIGKSLLSSYQINNSSSNGQNIINGVTQVNCPVLNSTTNINGC</sequence>
<dbReference type="EMBL" id="CATOUU010000108">
    <property type="protein sequence ID" value="CAI9916643.1"/>
    <property type="molecule type" value="Genomic_DNA"/>
</dbReference>
<dbReference type="Gene3D" id="2.160.20.110">
    <property type="match status" value="1"/>
</dbReference>
<reference evidence="1" key="1">
    <citation type="submission" date="2023-06" db="EMBL/GenBank/DDBJ databases">
        <authorList>
            <person name="Kurt Z."/>
        </authorList>
    </citation>
    <scope>NUCLEOTIDE SEQUENCE</scope>
</reference>
<evidence type="ECO:0000313" key="1">
    <source>
        <dbReference type="EMBL" id="CAI9916643.1"/>
    </source>
</evidence>
<proteinExistence type="predicted"/>
<protein>
    <submittedName>
        <fullName evidence="1">Uncharacterized protein</fullName>
    </submittedName>
</protein>
<evidence type="ECO:0000313" key="2">
    <source>
        <dbReference type="EMBL" id="CAL6006149.1"/>
    </source>
</evidence>
<gene>
    <name evidence="2" type="ORF">HINF_LOCUS20018</name>
    <name evidence="1" type="ORF">HINF_LOCUS4288</name>
</gene>
<accession>A0AA86NC54</accession>
<comment type="caution">
    <text evidence="1">The sequence shown here is derived from an EMBL/GenBank/DDBJ whole genome shotgun (WGS) entry which is preliminary data.</text>
</comment>
<dbReference type="EMBL" id="CAXDID020000053">
    <property type="protein sequence ID" value="CAL6006149.1"/>
    <property type="molecule type" value="Genomic_DNA"/>
</dbReference>
<organism evidence="1">
    <name type="scientific">Hexamita inflata</name>
    <dbReference type="NCBI Taxonomy" id="28002"/>
    <lineage>
        <taxon>Eukaryota</taxon>
        <taxon>Metamonada</taxon>
        <taxon>Diplomonadida</taxon>
        <taxon>Hexamitidae</taxon>
        <taxon>Hexamitinae</taxon>
        <taxon>Hexamita</taxon>
    </lineage>
</organism>
<evidence type="ECO:0000313" key="3">
    <source>
        <dbReference type="Proteomes" id="UP001642409"/>
    </source>
</evidence>